<dbReference type="AlphaFoldDB" id="A0A1I6GFM9"/>
<protein>
    <submittedName>
        <fullName evidence="4">Ribosomal-protein-alanine N-acetyltransferase</fullName>
    </submittedName>
</protein>
<evidence type="ECO:0000313" key="4">
    <source>
        <dbReference type="EMBL" id="SFR41004.1"/>
    </source>
</evidence>
<name>A0A1I6GFM9_9RHOB</name>
<proteinExistence type="predicted"/>
<keyword evidence="5" id="KW-1185">Reference proteome</keyword>
<dbReference type="OrthoDB" id="9804026at2"/>
<sequence length="137" mass="14896">MTADDLAKLHAKCFETPRPWSAAEFSSFEDSAFLLTSPNGFLLGRVVADEAELLTLAVDPVARRQGAARGLVDQFKGRAYAEGATVAFLEVAADNTAALALYHNCGFEDAGRRRGYYRRPDGSGLDALVMRCLLDHQ</sequence>
<dbReference type="Proteomes" id="UP000199658">
    <property type="component" value="Unassembled WGS sequence"/>
</dbReference>
<evidence type="ECO:0000256" key="2">
    <source>
        <dbReference type="ARBA" id="ARBA00023315"/>
    </source>
</evidence>
<dbReference type="RefSeq" id="WP_090214223.1">
    <property type="nucleotide sequence ID" value="NZ_FOYO01000001.1"/>
</dbReference>
<organism evidence="4 5">
    <name type="scientific">Litoreibacter janthinus</name>
    <dbReference type="NCBI Taxonomy" id="670154"/>
    <lineage>
        <taxon>Bacteria</taxon>
        <taxon>Pseudomonadati</taxon>
        <taxon>Pseudomonadota</taxon>
        <taxon>Alphaproteobacteria</taxon>
        <taxon>Rhodobacterales</taxon>
        <taxon>Roseobacteraceae</taxon>
        <taxon>Litoreibacter</taxon>
    </lineage>
</organism>
<evidence type="ECO:0000256" key="1">
    <source>
        <dbReference type="ARBA" id="ARBA00022679"/>
    </source>
</evidence>
<keyword evidence="1 4" id="KW-0808">Transferase</keyword>
<dbReference type="Pfam" id="PF00583">
    <property type="entry name" value="Acetyltransf_1"/>
    <property type="match status" value="1"/>
</dbReference>
<dbReference type="Gene3D" id="3.40.630.30">
    <property type="match status" value="1"/>
</dbReference>
<dbReference type="PROSITE" id="PS51186">
    <property type="entry name" value="GNAT"/>
    <property type="match status" value="1"/>
</dbReference>
<keyword evidence="2" id="KW-0012">Acyltransferase</keyword>
<dbReference type="STRING" id="670154.SAMN04488002_1403"/>
<gene>
    <name evidence="4" type="ORF">SAMN04488002_1403</name>
</gene>
<dbReference type="InterPro" id="IPR016181">
    <property type="entry name" value="Acyl_CoA_acyltransferase"/>
</dbReference>
<reference evidence="5" key="1">
    <citation type="submission" date="2016-10" db="EMBL/GenBank/DDBJ databases">
        <authorList>
            <person name="Varghese N."/>
            <person name="Submissions S."/>
        </authorList>
    </citation>
    <scope>NUCLEOTIDE SEQUENCE [LARGE SCALE GENOMIC DNA]</scope>
    <source>
        <strain evidence="5">DSM 26921</strain>
    </source>
</reference>
<feature type="domain" description="N-acetyltransferase" evidence="3">
    <location>
        <begin position="1"/>
        <end position="135"/>
    </location>
</feature>
<dbReference type="InterPro" id="IPR000182">
    <property type="entry name" value="GNAT_dom"/>
</dbReference>
<dbReference type="EMBL" id="FOYO01000001">
    <property type="protein sequence ID" value="SFR41004.1"/>
    <property type="molecule type" value="Genomic_DNA"/>
</dbReference>
<accession>A0A1I6GFM9</accession>
<dbReference type="PANTHER" id="PTHR43877">
    <property type="entry name" value="AMINOALKYLPHOSPHONATE N-ACETYLTRANSFERASE-RELATED-RELATED"/>
    <property type="match status" value="1"/>
</dbReference>
<evidence type="ECO:0000259" key="3">
    <source>
        <dbReference type="PROSITE" id="PS51186"/>
    </source>
</evidence>
<dbReference type="CDD" id="cd04301">
    <property type="entry name" value="NAT_SF"/>
    <property type="match status" value="1"/>
</dbReference>
<dbReference type="SUPFAM" id="SSF55729">
    <property type="entry name" value="Acyl-CoA N-acyltransferases (Nat)"/>
    <property type="match status" value="1"/>
</dbReference>
<dbReference type="InterPro" id="IPR050832">
    <property type="entry name" value="Bact_Acetyltransf"/>
</dbReference>
<evidence type="ECO:0000313" key="5">
    <source>
        <dbReference type="Proteomes" id="UP000199658"/>
    </source>
</evidence>
<dbReference type="GO" id="GO:0016747">
    <property type="term" value="F:acyltransferase activity, transferring groups other than amino-acyl groups"/>
    <property type="evidence" value="ECO:0007669"/>
    <property type="project" value="InterPro"/>
</dbReference>